<dbReference type="PANTHER" id="PTHR42905:SF5">
    <property type="entry name" value="CARBOXYVINYL-CARBOXYPHOSPHONATE PHOSPHORYLMUTASE, CHLOROPLASTIC"/>
    <property type="match status" value="1"/>
</dbReference>
<dbReference type="Pfam" id="PF13714">
    <property type="entry name" value="PEP_mutase"/>
    <property type="match status" value="1"/>
</dbReference>
<sequence>MTWLISEQKSQETLANEFKDLMNNREILKIAGAHDGMAGLAGKRVGFHALYLSGAALTASKGIPDIGLLNSTEVADRANEIVRATNLPLLVDVDNGFGGPLNVARTVSEMLEARVAAIQMEDQKIPKKCGHLNGKQLISTQEMVEKIKMVKKVAPSLVLIARTDAHGVEGMDKAMERAKAYAEAGADAIFPEAMINQEEFTTASDAIDAPLLANMTEFGKTPYFTASEFQEMGYSMVIYPVTSLRVAAKAYERAFNEIVQKGTQKEILDDMQTREELYETIHLEEYEQLDETIAKTVLPDQG</sequence>
<comment type="caution">
    <text evidence="7">The sequence shown here is derived from an EMBL/GenBank/DDBJ whole genome shotgun (WGS) entry which is preliminary data.</text>
</comment>
<dbReference type="InterPro" id="IPR018523">
    <property type="entry name" value="Isocitrate_lyase_ph_CS"/>
</dbReference>
<dbReference type="NCBIfam" id="TIGR02317">
    <property type="entry name" value="prpB"/>
    <property type="match status" value="1"/>
</dbReference>
<protein>
    <recommendedName>
        <fullName evidence="6">Methylisocitrate lyase</fullName>
        <ecNumber evidence="6">4.1.3.30</ecNumber>
    </recommendedName>
</protein>
<dbReference type="SUPFAM" id="SSF51621">
    <property type="entry name" value="Phosphoenolpyruvate/pyruvate domain"/>
    <property type="match status" value="1"/>
</dbReference>
<keyword evidence="8" id="KW-1185">Reference proteome</keyword>
<dbReference type="EMBL" id="JBHRSA010000042">
    <property type="protein sequence ID" value="MFC3040757.1"/>
    <property type="molecule type" value="Genomic_DNA"/>
</dbReference>
<name>A0ABV7CWQ9_9BACI</name>
<dbReference type="PANTHER" id="PTHR42905">
    <property type="entry name" value="PHOSPHOENOLPYRUVATE CARBOXYLASE"/>
    <property type="match status" value="1"/>
</dbReference>
<evidence type="ECO:0000256" key="6">
    <source>
        <dbReference type="RuleBase" id="RU361121"/>
    </source>
</evidence>
<dbReference type="InterPro" id="IPR039556">
    <property type="entry name" value="ICL/PEPM"/>
</dbReference>
<comment type="function">
    <text evidence="6">Catalyzes the thermodynamically favored C-C bond cleavage of (2R,3S)-2-methylisocitrate to yield pyruvate and succinate.</text>
</comment>
<keyword evidence="5 6" id="KW-0456">Lyase</keyword>
<dbReference type="InterPro" id="IPR015813">
    <property type="entry name" value="Pyrv/PenolPyrv_kinase-like_dom"/>
</dbReference>
<comment type="similarity">
    <text evidence="2 6">Belongs to the isocitrate lyase/PEP mutase superfamily. Methylisocitrate lyase family.</text>
</comment>
<comment type="pathway">
    <text evidence="6">Organic acid metabolism; propanoate degradation.</text>
</comment>
<keyword evidence="4" id="KW-0460">Magnesium</keyword>
<dbReference type="Proteomes" id="UP001595279">
    <property type="component" value="Unassembled WGS sequence"/>
</dbReference>
<comment type="catalytic activity">
    <reaction evidence="6">
        <text>(2S,3R)-3-hydroxybutane-1,2,3-tricarboxylate = pyruvate + succinate</text>
        <dbReference type="Rhea" id="RHEA:16809"/>
        <dbReference type="ChEBI" id="CHEBI:15361"/>
        <dbReference type="ChEBI" id="CHEBI:30031"/>
        <dbReference type="ChEBI" id="CHEBI:57429"/>
        <dbReference type="EC" id="4.1.3.30"/>
    </reaction>
</comment>
<reference evidence="8" key="1">
    <citation type="journal article" date="2019" name="Int. J. Syst. Evol. Microbiol.">
        <title>The Global Catalogue of Microorganisms (GCM) 10K type strain sequencing project: providing services to taxonomists for standard genome sequencing and annotation.</title>
        <authorList>
            <consortium name="The Broad Institute Genomics Platform"/>
            <consortium name="The Broad Institute Genome Sequencing Center for Infectious Disease"/>
            <person name="Wu L."/>
            <person name="Ma J."/>
        </authorList>
    </citation>
    <scope>NUCLEOTIDE SEQUENCE [LARGE SCALE GENOMIC DNA]</scope>
    <source>
        <strain evidence="8">KCTC 13128</strain>
    </source>
</reference>
<evidence type="ECO:0000256" key="4">
    <source>
        <dbReference type="ARBA" id="ARBA00022842"/>
    </source>
</evidence>
<evidence type="ECO:0000256" key="2">
    <source>
        <dbReference type="ARBA" id="ARBA00009282"/>
    </source>
</evidence>
<evidence type="ECO:0000256" key="3">
    <source>
        <dbReference type="ARBA" id="ARBA00022723"/>
    </source>
</evidence>
<proteinExistence type="inferred from homology"/>
<dbReference type="PROSITE" id="PS00161">
    <property type="entry name" value="ISOCITRATE_LYASE"/>
    <property type="match status" value="1"/>
</dbReference>
<dbReference type="RefSeq" id="WP_390272299.1">
    <property type="nucleotide sequence ID" value="NZ_JBHRSA010000042.1"/>
</dbReference>
<comment type="cofactor">
    <cofactor evidence="1">
        <name>Mg(2+)</name>
        <dbReference type="ChEBI" id="CHEBI:18420"/>
    </cofactor>
</comment>
<evidence type="ECO:0000313" key="7">
    <source>
        <dbReference type="EMBL" id="MFC3040757.1"/>
    </source>
</evidence>
<keyword evidence="3" id="KW-0479">Metal-binding</keyword>
<dbReference type="InterPro" id="IPR012695">
    <property type="entry name" value="PrpB"/>
</dbReference>
<organism evidence="7 8">
    <name type="scientific">Virgibacillus xinjiangensis</name>
    <dbReference type="NCBI Taxonomy" id="393090"/>
    <lineage>
        <taxon>Bacteria</taxon>
        <taxon>Bacillati</taxon>
        <taxon>Bacillota</taxon>
        <taxon>Bacilli</taxon>
        <taxon>Bacillales</taxon>
        <taxon>Bacillaceae</taxon>
        <taxon>Virgibacillus</taxon>
    </lineage>
</organism>
<evidence type="ECO:0000256" key="1">
    <source>
        <dbReference type="ARBA" id="ARBA00001946"/>
    </source>
</evidence>
<accession>A0ABV7CWQ9</accession>
<dbReference type="CDD" id="cd00377">
    <property type="entry name" value="ICL_PEPM"/>
    <property type="match status" value="1"/>
</dbReference>
<gene>
    <name evidence="7" type="primary">prpB</name>
    <name evidence="7" type="ORF">ACFOGI_10910</name>
</gene>
<dbReference type="EC" id="4.1.3.30" evidence="6"/>
<dbReference type="GO" id="GO:0046421">
    <property type="term" value="F:methylisocitrate lyase activity"/>
    <property type="evidence" value="ECO:0007669"/>
    <property type="project" value="UniProtKB-EC"/>
</dbReference>
<evidence type="ECO:0000313" key="8">
    <source>
        <dbReference type="Proteomes" id="UP001595279"/>
    </source>
</evidence>
<dbReference type="InterPro" id="IPR040442">
    <property type="entry name" value="Pyrv_kinase-like_dom_sf"/>
</dbReference>
<dbReference type="Gene3D" id="3.20.20.60">
    <property type="entry name" value="Phosphoenolpyruvate-binding domains"/>
    <property type="match status" value="1"/>
</dbReference>
<evidence type="ECO:0000256" key="5">
    <source>
        <dbReference type="ARBA" id="ARBA00023239"/>
    </source>
</evidence>